<dbReference type="FunFam" id="3.30.70.1350:FF:000003">
    <property type="entry name" value="Cation diffusion facilitator 1"/>
    <property type="match status" value="1"/>
</dbReference>
<dbReference type="InterPro" id="IPR027470">
    <property type="entry name" value="Cation_efflux_CTD"/>
</dbReference>
<dbReference type="PANTHER" id="PTHR43840:SF12">
    <property type="entry name" value="CATION DIFFUSION FACILITATOR 1 (AFU_ORTHOLOGUE AFUA_1G14440)"/>
    <property type="match status" value="1"/>
</dbReference>
<proteinExistence type="predicted"/>
<dbReference type="InterPro" id="IPR058533">
    <property type="entry name" value="Cation_efflux_TM"/>
</dbReference>
<dbReference type="GO" id="GO:0016020">
    <property type="term" value="C:membrane"/>
    <property type="evidence" value="ECO:0007669"/>
    <property type="project" value="UniProtKB-SubCell"/>
</dbReference>
<keyword evidence="10" id="KW-1185">Reference proteome</keyword>
<feature type="transmembrane region" description="Helical" evidence="6">
    <location>
        <begin position="27"/>
        <end position="48"/>
    </location>
</feature>
<dbReference type="SUPFAM" id="SSF161111">
    <property type="entry name" value="Cation efflux protein transmembrane domain-like"/>
    <property type="match status" value="1"/>
</dbReference>
<dbReference type="SUPFAM" id="SSF160240">
    <property type="entry name" value="Cation efflux protein cytoplasmic domain-like"/>
    <property type="match status" value="1"/>
</dbReference>
<evidence type="ECO:0000256" key="4">
    <source>
        <dbReference type="ARBA" id="ARBA00022989"/>
    </source>
</evidence>
<dbReference type="AlphaFoldDB" id="A0A1J8PJF6"/>
<keyword evidence="5 6" id="KW-0472">Membrane</keyword>
<reference evidence="9 10" key="1">
    <citation type="submission" date="2016-03" db="EMBL/GenBank/DDBJ databases">
        <title>Comparative genomics of the ectomycorrhizal sister species Rhizopogon vinicolor and Rhizopogon vesiculosus (Basidiomycota: Boletales) reveals a divergence of the mating type B locus.</title>
        <authorList>
            <person name="Mujic A.B."/>
            <person name="Kuo A."/>
            <person name="Tritt A."/>
            <person name="Lipzen A."/>
            <person name="Chen C."/>
            <person name="Johnson J."/>
            <person name="Sharma A."/>
            <person name="Barry K."/>
            <person name="Grigoriev I.V."/>
            <person name="Spatafora J.W."/>
        </authorList>
    </citation>
    <scope>NUCLEOTIDE SEQUENCE [LARGE SCALE GENOMIC DNA]</scope>
    <source>
        <strain evidence="9 10">AM-OR11-056</strain>
    </source>
</reference>
<evidence type="ECO:0000256" key="6">
    <source>
        <dbReference type="SAM" id="Phobius"/>
    </source>
</evidence>
<feature type="transmembrane region" description="Helical" evidence="6">
    <location>
        <begin position="68"/>
        <end position="86"/>
    </location>
</feature>
<evidence type="ECO:0000256" key="1">
    <source>
        <dbReference type="ARBA" id="ARBA00004141"/>
    </source>
</evidence>
<dbReference type="STRING" id="180088.A0A1J8PJF6"/>
<dbReference type="Pfam" id="PF16916">
    <property type="entry name" value="ZT_dimer"/>
    <property type="match status" value="1"/>
</dbReference>
<dbReference type="InterPro" id="IPR050291">
    <property type="entry name" value="CDF_Transporter"/>
</dbReference>
<comment type="caution">
    <text evidence="9">The sequence shown here is derived from an EMBL/GenBank/DDBJ whole genome shotgun (WGS) entry which is preliminary data.</text>
</comment>
<evidence type="ECO:0000256" key="2">
    <source>
        <dbReference type="ARBA" id="ARBA00022448"/>
    </source>
</evidence>
<evidence type="ECO:0000256" key="5">
    <source>
        <dbReference type="ARBA" id="ARBA00023136"/>
    </source>
</evidence>
<dbReference type="GO" id="GO:0030003">
    <property type="term" value="P:intracellular monoatomic cation homeostasis"/>
    <property type="evidence" value="ECO:0007669"/>
    <property type="project" value="UniProtKB-ARBA"/>
</dbReference>
<evidence type="ECO:0000256" key="3">
    <source>
        <dbReference type="ARBA" id="ARBA00022692"/>
    </source>
</evidence>
<dbReference type="InterPro" id="IPR027469">
    <property type="entry name" value="Cation_efflux_TMD_sf"/>
</dbReference>
<sequence length="217" mass="24124">MASVNLVVIVESIRAIMSQEKDTGFHLQAIIAVAAALGVKFALFLYCYALRSKSSQVEVLWEDHRNDLFINGFGILMSAGGSKLAWWLDPTGAIFIGAGVIIAWGTTIYEQFGYLAGKSAPHEFLQLIIYKAMTFSEEIDKIDTVRAYHSGPDYVVEVDIVMGATTPLWKAHDISQQLQDKIEVLPNVERAFVHVDYETTHTPWTGTPKDDVGEKRS</sequence>
<dbReference type="Gene3D" id="3.30.70.1350">
    <property type="entry name" value="Cation efflux protein, cytoplasmic domain"/>
    <property type="match status" value="1"/>
</dbReference>
<feature type="transmembrane region" description="Helical" evidence="6">
    <location>
        <begin position="92"/>
        <end position="109"/>
    </location>
</feature>
<feature type="domain" description="Cation efflux protein cytoplasmic" evidence="8">
    <location>
        <begin position="129"/>
        <end position="196"/>
    </location>
</feature>
<organism evidence="9 10">
    <name type="scientific">Rhizopogon vesiculosus</name>
    <dbReference type="NCBI Taxonomy" id="180088"/>
    <lineage>
        <taxon>Eukaryota</taxon>
        <taxon>Fungi</taxon>
        <taxon>Dikarya</taxon>
        <taxon>Basidiomycota</taxon>
        <taxon>Agaricomycotina</taxon>
        <taxon>Agaricomycetes</taxon>
        <taxon>Agaricomycetidae</taxon>
        <taxon>Boletales</taxon>
        <taxon>Suillineae</taxon>
        <taxon>Rhizopogonaceae</taxon>
        <taxon>Rhizopogon</taxon>
    </lineage>
</organism>
<evidence type="ECO:0000259" key="7">
    <source>
        <dbReference type="Pfam" id="PF01545"/>
    </source>
</evidence>
<keyword evidence="3 6" id="KW-0812">Transmembrane</keyword>
<keyword evidence="2" id="KW-0813">Transport</keyword>
<accession>A0A1J8PJF6</accession>
<name>A0A1J8PJF6_9AGAM</name>
<dbReference type="Proteomes" id="UP000183567">
    <property type="component" value="Unassembled WGS sequence"/>
</dbReference>
<feature type="domain" description="Cation efflux protein transmembrane" evidence="7">
    <location>
        <begin position="8"/>
        <end position="115"/>
    </location>
</feature>
<evidence type="ECO:0000313" key="10">
    <source>
        <dbReference type="Proteomes" id="UP000183567"/>
    </source>
</evidence>
<evidence type="ECO:0000259" key="8">
    <source>
        <dbReference type="Pfam" id="PF16916"/>
    </source>
</evidence>
<keyword evidence="4 6" id="KW-1133">Transmembrane helix</keyword>
<dbReference type="Pfam" id="PF01545">
    <property type="entry name" value="Cation_efflux"/>
    <property type="match status" value="1"/>
</dbReference>
<dbReference type="OrthoDB" id="78296at2759"/>
<dbReference type="EMBL" id="LVVM01005949">
    <property type="protein sequence ID" value="OJA09366.1"/>
    <property type="molecule type" value="Genomic_DNA"/>
</dbReference>
<dbReference type="Gene3D" id="1.20.1510.10">
    <property type="entry name" value="Cation efflux protein transmembrane domain"/>
    <property type="match status" value="1"/>
</dbReference>
<dbReference type="PANTHER" id="PTHR43840">
    <property type="entry name" value="MITOCHONDRIAL METAL TRANSPORTER 1-RELATED"/>
    <property type="match status" value="1"/>
</dbReference>
<dbReference type="GO" id="GO:0008324">
    <property type="term" value="F:monoatomic cation transmembrane transporter activity"/>
    <property type="evidence" value="ECO:0007669"/>
    <property type="project" value="InterPro"/>
</dbReference>
<protein>
    <submittedName>
        <fullName evidence="9">Uncharacterized protein</fullName>
    </submittedName>
</protein>
<gene>
    <name evidence="9" type="ORF">AZE42_08535</name>
</gene>
<comment type="subcellular location">
    <subcellularLocation>
        <location evidence="1">Membrane</location>
        <topology evidence="1">Multi-pass membrane protein</topology>
    </subcellularLocation>
</comment>
<dbReference type="InterPro" id="IPR036837">
    <property type="entry name" value="Cation_efflux_CTD_sf"/>
</dbReference>
<dbReference type="GO" id="GO:0098771">
    <property type="term" value="P:inorganic ion homeostasis"/>
    <property type="evidence" value="ECO:0007669"/>
    <property type="project" value="UniProtKB-ARBA"/>
</dbReference>
<evidence type="ECO:0000313" key="9">
    <source>
        <dbReference type="EMBL" id="OJA09366.1"/>
    </source>
</evidence>